<name>A0A097ESZ6_9LEPT</name>
<gene>
    <name evidence="1" type="ORF">LSS_22980</name>
</gene>
<sequence>MGIRIKRMEIVYENKKIYESETSYKLLSLIIFSNKLWIRQEIVV</sequence>
<evidence type="ECO:0000313" key="1">
    <source>
        <dbReference type="EMBL" id="AIT11054.1"/>
    </source>
</evidence>
<organism evidence="1 2">
    <name type="scientific">Leptospira santarosai serovar Shermani str. LT 821</name>
    <dbReference type="NCBI Taxonomy" id="758847"/>
    <lineage>
        <taxon>Bacteria</taxon>
        <taxon>Pseudomonadati</taxon>
        <taxon>Spirochaetota</taxon>
        <taxon>Spirochaetia</taxon>
        <taxon>Leptospirales</taxon>
        <taxon>Leptospiraceae</taxon>
        <taxon>Leptospira</taxon>
    </lineage>
</organism>
<reference evidence="1 2" key="1">
    <citation type="journal article" date="2012" name="Gene">
        <title>Sequence of Leptospira santarosai serovar Shermani genome and prediction of virulence-associated genes.</title>
        <authorList>
            <person name="Chou L.F."/>
            <person name="Chen Y.T."/>
            <person name="Lu C.W."/>
            <person name="Ko Y.C."/>
            <person name="Tang C.Y."/>
            <person name="Pan M.J."/>
            <person name="Tian Y.C."/>
            <person name="Chiu C.H."/>
            <person name="Hung C.C."/>
            <person name="Yang C.W."/>
        </authorList>
    </citation>
    <scope>NUCLEOTIDE SEQUENCE [LARGE SCALE GENOMIC DNA]</scope>
    <source>
        <strain evidence="1">LT 821</strain>
    </source>
</reference>
<reference evidence="1 2" key="2">
    <citation type="journal article" date="2014" name="Emerg. Microbes Infect.">
        <title>Potential impact on kidney infection: a whole-genome analysis of Leptospira santarosai serovar Shermani.</title>
        <authorList>
            <person name="Chou L.F."/>
            <person name="Chen T.W."/>
            <person name="Ko Y.C."/>
            <person name="Pan M.J."/>
            <person name="Tian Y.C."/>
            <person name="Chiu C.H."/>
            <person name="Tang P."/>
            <person name="Hung C.C."/>
            <person name="Yang C.W."/>
        </authorList>
    </citation>
    <scope>NUCLEOTIDE SEQUENCE</scope>
    <source>
        <strain evidence="1 2">LT 821</strain>
    </source>
</reference>
<protein>
    <submittedName>
        <fullName evidence="1">Uncharacterized protein</fullName>
    </submittedName>
</protein>
<proteinExistence type="predicted"/>
<dbReference type="EMBL" id="CP006694">
    <property type="protein sequence ID" value="AIT11054.1"/>
    <property type="molecule type" value="Genomic_DNA"/>
</dbReference>
<dbReference type="KEGG" id="lst:LSS_22980"/>
<evidence type="ECO:0000313" key="2">
    <source>
        <dbReference type="Proteomes" id="UP000035800"/>
    </source>
</evidence>
<dbReference type="AlphaFoldDB" id="A0A097ESZ6"/>
<accession>A0A097ESZ6</accession>
<dbReference type="Proteomes" id="UP000035800">
    <property type="component" value="Chromosome I"/>
</dbReference>